<evidence type="ECO:0000313" key="2">
    <source>
        <dbReference type="Proteomes" id="UP000321947"/>
    </source>
</evidence>
<reference evidence="1 2" key="1">
    <citation type="submission" date="2019-08" db="EMBL/GenBank/DDBJ databases">
        <title>Draft genome sequences of two oriental melons (Cucumis melo L. var makuwa).</title>
        <authorList>
            <person name="Kwon S.-Y."/>
        </authorList>
    </citation>
    <scope>NUCLEOTIDE SEQUENCE [LARGE SCALE GENOMIC DNA]</scope>
    <source>
        <strain evidence="2">cv. Chang Bougi</strain>
        <tissue evidence="1">Leaf</tissue>
    </source>
</reference>
<protein>
    <submittedName>
        <fullName evidence="1">Gag/pol protein</fullName>
    </submittedName>
</protein>
<accession>A0A5D3CC46</accession>
<evidence type="ECO:0000313" key="1">
    <source>
        <dbReference type="EMBL" id="TYK09391.1"/>
    </source>
</evidence>
<dbReference type="InterPro" id="IPR036875">
    <property type="entry name" value="Znf_CCHC_sf"/>
</dbReference>
<dbReference type="GO" id="GO:0003676">
    <property type="term" value="F:nucleic acid binding"/>
    <property type="evidence" value="ECO:0007669"/>
    <property type="project" value="InterPro"/>
</dbReference>
<sequence length="221" mass="25476">MRLLVYPGVTFPSMDCIIGFGTPQTPYMDRFVLTEKCPQAPASNVNQNVRETFDRWVKENGKVRVYILANISDVLGKKHESLAKAKEFMDSLSEMFGQPSWFLRPEAFKHIYTKKMKEGNSVREHVLDMMMHFNIAETNASLNKIELTLTTLLNELQRFQNLIISNGKKVAKGKCYYCNENGHWLINCSKYLAEKKAEKEAQGKYDLLVVERCLVEYDTSI</sequence>
<dbReference type="AlphaFoldDB" id="A0A5D3CC46"/>
<dbReference type="GO" id="GO:0008270">
    <property type="term" value="F:zinc ion binding"/>
    <property type="evidence" value="ECO:0007669"/>
    <property type="project" value="InterPro"/>
</dbReference>
<dbReference type="Gene3D" id="4.10.60.10">
    <property type="entry name" value="Zinc finger, CCHC-type"/>
    <property type="match status" value="1"/>
</dbReference>
<name>A0A5D3CC46_CUCMM</name>
<gene>
    <name evidence="1" type="ORF">E5676_scaffold504G00170</name>
</gene>
<dbReference type="SUPFAM" id="SSF57756">
    <property type="entry name" value="Retrovirus zinc finger-like domains"/>
    <property type="match status" value="1"/>
</dbReference>
<organism evidence="1 2">
    <name type="scientific">Cucumis melo var. makuwa</name>
    <name type="common">Oriental melon</name>
    <dbReference type="NCBI Taxonomy" id="1194695"/>
    <lineage>
        <taxon>Eukaryota</taxon>
        <taxon>Viridiplantae</taxon>
        <taxon>Streptophyta</taxon>
        <taxon>Embryophyta</taxon>
        <taxon>Tracheophyta</taxon>
        <taxon>Spermatophyta</taxon>
        <taxon>Magnoliopsida</taxon>
        <taxon>eudicotyledons</taxon>
        <taxon>Gunneridae</taxon>
        <taxon>Pentapetalae</taxon>
        <taxon>rosids</taxon>
        <taxon>fabids</taxon>
        <taxon>Cucurbitales</taxon>
        <taxon>Cucurbitaceae</taxon>
        <taxon>Benincaseae</taxon>
        <taxon>Cucumis</taxon>
    </lineage>
</organism>
<dbReference type="Proteomes" id="UP000321947">
    <property type="component" value="Unassembled WGS sequence"/>
</dbReference>
<dbReference type="EMBL" id="SSTD01011803">
    <property type="protein sequence ID" value="TYK09391.1"/>
    <property type="molecule type" value="Genomic_DNA"/>
</dbReference>
<comment type="caution">
    <text evidence="1">The sequence shown here is derived from an EMBL/GenBank/DDBJ whole genome shotgun (WGS) entry which is preliminary data.</text>
</comment>
<proteinExistence type="predicted"/>